<evidence type="ECO:0000313" key="10">
    <source>
        <dbReference type="Proteomes" id="UP001147700"/>
    </source>
</evidence>
<feature type="compositionally biased region" description="Basic and acidic residues" evidence="7">
    <location>
        <begin position="134"/>
        <end position="145"/>
    </location>
</feature>
<protein>
    <recommendedName>
        <fullName evidence="6">Cytochrome c-type biogenesis protein</fullName>
    </recommendedName>
</protein>
<name>A0ABT4RPD2_9ACTN</name>
<evidence type="ECO:0000256" key="6">
    <source>
        <dbReference type="RuleBase" id="RU364112"/>
    </source>
</evidence>
<organism evidence="9 10">
    <name type="scientific">Solirubrobacter deserti</name>
    <dbReference type="NCBI Taxonomy" id="2282478"/>
    <lineage>
        <taxon>Bacteria</taxon>
        <taxon>Bacillati</taxon>
        <taxon>Actinomycetota</taxon>
        <taxon>Thermoleophilia</taxon>
        <taxon>Solirubrobacterales</taxon>
        <taxon>Solirubrobacteraceae</taxon>
        <taxon>Solirubrobacter</taxon>
    </lineage>
</organism>
<dbReference type="CDD" id="cd16378">
    <property type="entry name" value="CcmH_N"/>
    <property type="match status" value="1"/>
</dbReference>
<gene>
    <name evidence="9" type="ORF">OJ962_23210</name>
</gene>
<dbReference type="PANTHER" id="PTHR47870">
    <property type="entry name" value="CYTOCHROME C-TYPE BIOGENESIS PROTEIN CCMH"/>
    <property type="match status" value="1"/>
</dbReference>
<evidence type="ECO:0000256" key="5">
    <source>
        <dbReference type="ARBA" id="ARBA00023004"/>
    </source>
</evidence>
<keyword evidence="6" id="KW-0812">Transmembrane</keyword>
<dbReference type="InterPro" id="IPR051263">
    <property type="entry name" value="C-type_cytochrome_biogenesis"/>
</dbReference>
<keyword evidence="10" id="KW-1185">Reference proteome</keyword>
<feature type="transmembrane region" description="Helical" evidence="6">
    <location>
        <begin position="92"/>
        <end position="113"/>
    </location>
</feature>
<reference evidence="9" key="1">
    <citation type="submission" date="2022-10" db="EMBL/GenBank/DDBJ databases">
        <title>The WGS of Solirubrobacter sp. CPCC 204708.</title>
        <authorList>
            <person name="Jiang Z."/>
        </authorList>
    </citation>
    <scope>NUCLEOTIDE SEQUENCE</scope>
    <source>
        <strain evidence="9">CPCC 204708</strain>
    </source>
</reference>
<feature type="domain" description="CcmH/CycL/Ccl2/NrfF N-terminal" evidence="8">
    <location>
        <begin position="17"/>
        <end position="141"/>
    </location>
</feature>
<keyword evidence="3 6" id="KW-0479">Metal-binding</keyword>
<proteinExistence type="inferred from homology"/>
<keyword evidence="6" id="KW-0472">Membrane</keyword>
<comment type="similarity">
    <text evidence="1 6">Belongs to the CcmH/CycL/Ccl2/NrfF family.</text>
</comment>
<feature type="region of interest" description="Disordered" evidence="7">
    <location>
        <begin position="122"/>
        <end position="145"/>
    </location>
</feature>
<dbReference type="Proteomes" id="UP001147700">
    <property type="component" value="Unassembled WGS sequence"/>
</dbReference>
<dbReference type="PANTHER" id="PTHR47870:SF4">
    <property type="entry name" value="CYTOCHROME C-TYPE BIOGENESIS PROTEIN CYCH"/>
    <property type="match status" value="1"/>
</dbReference>
<comment type="caution">
    <text evidence="9">The sequence shown here is derived from an EMBL/GenBank/DDBJ whole genome shotgun (WGS) entry which is preliminary data.</text>
</comment>
<dbReference type="Gene3D" id="1.10.8.640">
    <property type="entry name" value="Cytochrome C biogenesis protein"/>
    <property type="match status" value="1"/>
</dbReference>
<dbReference type="InterPro" id="IPR005616">
    <property type="entry name" value="CcmH/CycL/Ccl2/NrfF_N"/>
</dbReference>
<accession>A0ABT4RPD2</accession>
<dbReference type="RefSeq" id="WP_202957591.1">
    <property type="nucleotide sequence ID" value="NZ_JAPCID010000039.1"/>
</dbReference>
<evidence type="ECO:0000313" key="9">
    <source>
        <dbReference type="EMBL" id="MDA0140427.1"/>
    </source>
</evidence>
<dbReference type="Pfam" id="PF03918">
    <property type="entry name" value="CcmH"/>
    <property type="match status" value="1"/>
</dbReference>
<evidence type="ECO:0000256" key="7">
    <source>
        <dbReference type="SAM" id="MobiDB-lite"/>
    </source>
</evidence>
<dbReference type="InterPro" id="IPR038297">
    <property type="entry name" value="CcmH/CycL/NrfF/Ccl2_sf"/>
</dbReference>
<sequence>MKAVLVALLAVLALAAPAYAQQASLPDLEDEVMCVECGTVLSVSNSPVAQQERQFIRDQIAQGKTKDEIKAALVAEYGEDVLADPGTGGFNLTLWVVPILAALAALAGILLAVRTWRRRAPAVEAEPPPPLSAEDARRLDAELSR</sequence>
<keyword evidence="4 6" id="KW-0732">Signal</keyword>
<feature type="chain" id="PRO_5044997594" description="Cytochrome c-type biogenesis protein" evidence="6">
    <location>
        <begin position="21"/>
        <end position="145"/>
    </location>
</feature>
<keyword evidence="6" id="KW-1133">Transmembrane helix</keyword>
<keyword evidence="2 6" id="KW-0349">Heme</keyword>
<dbReference type="EMBL" id="JAPCID010000039">
    <property type="protein sequence ID" value="MDA0140427.1"/>
    <property type="molecule type" value="Genomic_DNA"/>
</dbReference>
<evidence type="ECO:0000256" key="3">
    <source>
        <dbReference type="ARBA" id="ARBA00022723"/>
    </source>
</evidence>
<evidence type="ECO:0000256" key="4">
    <source>
        <dbReference type="ARBA" id="ARBA00022729"/>
    </source>
</evidence>
<keyword evidence="5 6" id="KW-0408">Iron</keyword>
<evidence type="ECO:0000259" key="8">
    <source>
        <dbReference type="Pfam" id="PF03918"/>
    </source>
</evidence>
<evidence type="ECO:0000256" key="2">
    <source>
        <dbReference type="ARBA" id="ARBA00022617"/>
    </source>
</evidence>
<evidence type="ECO:0000256" key="1">
    <source>
        <dbReference type="ARBA" id="ARBA00010342"/>
    </source>
</evidence>
<feature type="signal peptide" evidence="6">
    <location>
        <begin position="1"/>
        <end position="20"/>
    </location>
</feature>
<comment type="function">
    <text evidence="6">Possible subunit of a heme lyase.</text>
</comment>